<evidence type="ECO:0000259" key="5">
    <source>
        <dbReference type="SMART" id="SM00662"/>
    </source>
</evidence>
<comment type="caution">
    <text evidence="6">The sequence shown here is derived from an EMBL/GenBank/DDBJ whole genome shotgun (WGS) entry which is preliminary data.</text>
</comment>
<reference evidence="6 7" key="1">
    <citation type="journal article" name="Nat. Commun.">
        <title>Undinarchaeota illuminate DPANN phylogeny and the impact of gene transfer on archaeal evolution.</title>
        <authorList>
            <person name="Dombrowski N."/>
            <person name="Williams T.A."/>
            <person name="Sun J."/>
            <person name="Woodcroft B.J."/>
            <person name="Lee J.H."/>
            <person name="Minh B.Q."/>
            <person name="Rinke C."/>
            <person name="Spang A."/>
        </authorList>
    </citation>
    <scope>NUCLEOTIDE SEQUENCE [LARGE SCALE GENOMIC DNA]</scope>
    <source>
        <strain evidence="6">MAG_bin1129</strain>
    </source>
</reference>
<dbReference type="EC" id="2.7.7.6" evidence="4"/>
<dbReference type="HAMAP" id="MF_00320">
    <property type="entry name" value="RNApol_arch_Rpo3"/>
    <property type="match status" value="1"/>
</dbReference>
<dbReference type="EMBL" id="DVAB01000027">
    <property type="protein sequence ID" value="HIK00556.1"/>
    <property type="molecule type" value="Genomic_DNA"/>
</dbReference>
<dbReference type="InterPro" id="IPR036643">
    <property type="entry name" value="RNApol_insert_sf"/>
</dbReference>
<evidence type="ECO:0000256" key="2">
    <source>
        <dbReference type="ARBA" id="ARBA00023163"/>
    </source>
</evidence>
<comment type="subcellular location">
    <subcellularLocation>
        <location evidence="4">Cytoplasm</location>
    </subcellularLocation>
</comment>
<keyword evidence="2 4" id="KW-0804">Transcription</keyword>
<proteinExistence type="inferred from homology"/>
<sequence>MKIEILEKENGSIKFVLDESNPAFANALRRIMIAEVPTLAIDEVEFFENNSALYDEMISHRLGLIPIITKLREYNFRDECTCKGKGCSSCTVTLSLSKKGPVTVYSGDLKSSDKEAVPADLNIPIVKLREGQKIKLEASAVLGRGRVHAKWQPGVISYKYFDEEKGKGDKFLFTVESNGSLKPEQIVAEAAKILGAKAKEFGKELK</sequence>
<name>A0A832VAH0_9ARCH</name>
<dbReference type="Proteomes" id="UP000646946">
    <property type="component" value="Unassembled WGS sequence"/>
</dbReference>
<dbReference type="AlphaFoldDB" id="A0A832VAH0"/>
<keyword evidence="1 4" id="KW-0240">DNA-directed RNA polymerase</keyword>
<dbReference type="PANTHER" id="PTHR11800">
    <property type="entry name" value="DNA-DIRECTED RNA POLYMERASE"/>
    <property type="match status" value="1"/>
</dbReference>
<protein>
    <recommendedName>
        <fullName evidence="4">DNA-directed RNA polymerase subunit Rpo3</fullName>
        <ecNumber evidence="4">2.7.7.6</ecNumber>
    </recommendedName>
    <alternativeName>
        <fullName evidence="4">DNA-directed RNA polymerase subunit D</fullName>
    </alternativeName>
</protein>
<evidence type="ECO:0000256" key="1">
    <source>
        <dbReference type="ARBA" id="ARBA00022478"/>
    </source>
</evidence>
<keyword evidence="7" id="KW-1185">Reference proteome</keyword>
<comment type="subunit">
    <text evidence="4">Part of the RNA polymerase complex.</text>
</comment>
<evidence type="ECO:0000256" key="4">
    <source>
        <dbReference type="HAMAP-Rule" id="MF_00320"/>
    </source>
</evidence>
<dbReference type="InterPro" id="IPR011262">
    <property type="entry name" value="DNA-dir_RNA_pol_insert"/>
</dbReference>
<dbReference type="PROSITE" id="PS00446">
    <property type="entry name" value="RNA_POL_D_30KD"/>
    <property type="match status" value="1"/>
</dbReference>
<keyword evidence="4" id="KW-0963">Cytoplasm</keyword>
<dbReference type="Pfam" id="PF01000">
    <property type="entry name" value="RNA_pol_A_bac"/>
    <property type="match status" value="1"/>
</dbReference>
<dbReference type="GO" id="GO:0003899">
    <property type="term" value="F:DNA-directed RNA polymerase activity"/>
    <property type="evidence" value="ECO:0007669"/>
    <property type="project" value="UniProtKB-UniRule"/>
</dbReference>
<dbReference type="GO" id="GO:0000428">
    <property type="term" value="C:DNA-directed RNA polymerase complex"/>
    <property type="evidence" value="ECO:0007669"/>
    <property type="project" value="UniProtKB-KW"/>
</dbReference>
<dbReference type="InterPro" id="IPR036603">
    <property type="entry name" value="RBP11-like"/>
</dbReference>
<dbReference type="GO" id="GO:0006351">
    <property type="term" value="P:DNA-templated transcription"/>
    <property type="evidence" value="ECO:0007669"/>
    <property type="project" value="UniProtKB-UniRule"/>
</dbReference>
<comment type="catalytic activity">
    <reaction evidence="4">
        <text>RNA(n) + a ribonucleoside 5'-triphosphate = RNA(n+1) + diphosphate</text>
        <dbReference type="Rhea" id="RHEA:21248"/>
        <dbReference type="Rhea" id="RHEA-COMP:14527"/>
        <dbReference type="Rhea" id="RHEA-COMP:17342"/>
        <dbReference type="ChEBI" id="CHEBI:33019"/>
        <dbReference type="ChEBI" id="CHEBI:61557"/>
        <dbReference type="ChEBI" id="CHEBI:140395"/>
        <dbReference type="EC" id="2.7.7.6"/>
    </reaction>
</comment>
<keyword evidence="4 6" id="KW-0808">Transferase</keyword>
<dbReference type="GO" id="GO:0003677">
    <property type="term" value="F:DNA binding"/>
    <property type="evidence" value="ECO:0007669"/>
    <property type="project" value="UniProtKB-UniRule"/>
</dbReference>
<dbReference type="SUPFAM" id="SSF55257">
    <property type="entry name" value="RBP11-like subunits of RNA polymerase"/>
    <property type="match status" value="1"/>
</dbReference>
<organism evidence="6 7">
    <name type="scientific">Candidatus Naiadarchaeum limnaeum</name>
    <dbReference type="NCBI Taxonomy" id="2756139"/>
    <lineage>
        <taxon>Archaea</taxon>
        <taxon>Candidatus Undinarchaeota</taxon>
        <taxon>Candidatus Undinarchaeia</taxon>
        <taxon>Candidatus Naiadarchaeales</taxon>
        <taxon>Candidatus Naiadarchaeaceae</taxon>
        <taxon>Candidatus Naiadarchaeum</taxon>
    </lineage>
</organism>
<dbReference type="SUPFAM" id="SSF56553">
    <property type="entry name" value="Insert subdomain of RNA polymerase alpha subunit"/>
    <property type="match status" value="1"/>
</dbReference>
<evidence type="ECO:0000313" key="6">
    <source>
        <dbReference type="EMBL" id="HIK00556.1"/>
    </source>
</evidence>
<dbReference type="InterPro" id="IPR001514">
    <property type="entry name" value="DNA-dir_RNA_pol_30-40kDasu_CS"/>
</dbReference>
<comment type="similarity">
    <text evidence="3 4">Belongs to the archaeal Rpo3/eukaryotic RPB3 RNA polymerase subunit family.</text>
</comment>
<dbReference type="GO" id="GO:0005737">
    <property type="term" value="C:cytoplasm"/>
    <property type="evidence" value="ECO:0007669"/>
    <property type="project" value="UniProtKB-SubCell"/>
</dbReference>
<keyword evidence="4 6" id="KW-0548">Nucleotidyltransferase</keyword>
<gene>
    <name evidence="4" type="primary">rpo3</name>
    <name evidence="4" type="synonym">rpoD</name>
    <name evidence="6" type="ORF">H1016_03385</name>
</gene>
<evidence type="ECO:0000313" key="7">
    <source>
        <dbReference type="Proteomes" id="UP000646946"/>
    </source>
</evidence>
<dbReference type="Pfam" id="PF01193">
    <property type="entry name" value="RNA_pol_L"/>
    <property type="match status" value="1"/>
</dbReference>
<dbReference type="GO" id="GO:0046983">
    <property type="term" value="F:protein dimerization activity"/>
    <property type="evidence" value="ECO:0007669"/>
    <property type="project" value="InterPro"/>
</dbReference>
<dbReference type="InterPro" id="IPR011263">
    <property type="entry name" value="DNA-dir_RNA_pol_RpoA/D/Rpb3"/>
</dbReference>
<dbReference type="NCBIfam" id="NF001988">
    <property type="entry name" value="PRK00783.1"/>
    <property type="match status" value="1"/>
</dbReference>
<dbReference type="InterPro" id="IPR050518">
    <property type="entry name" value="Rpo3/RPB3_RNA_Pol_subunit"/>
</dbReference>
<evidence type="ECO:0000256" key="3">
    <source>
        <dbReference type="ARBA" id="ARBA00025804"/>
    </source>
</evidence>
<dbReference type="PANTHER" id="PTHR11800:SF2">
    <property type="entry name" value="DNA-DIRECTED RNA POLYMERASE II SUBUNIT RPB3"/>
    <property type="match status" value="1"/>
</dbReference>
<feature type="domain" description="DNA-directed RNA polymerase RpoA/D/Rpb3-type" evidence="5">
    <location>
        <begin position="12"/>
        <end position="204"/>
    </location>
</feature>
<dbReference type="Gene3D" id="3.30.1360.10">
    <property type="entry name" value="RNA polymerase, RBP11-like subunit"/>
    <property type="match status" value="1"/>
</dbReference>
<comment type="caution">
    <text evidence="4">Lacks conserved residue(s) required for the propagation of feature annotation.</text>
</comment>
<comment type="function">
    <text evidence="4">DNA-dependent RNA polymerase (RNAP) catalyzes the transcription of DNA into RNA using the four ribonucleoside triphosphates as substrates.</text>
</comment>
<accession>A0A832VAH0</accession>
<dbReference type="SMART" id="SM00662">
    <property type="entry name" value="RPOLD"/>
    <property type="match status" value="1"/>
</dbReference>
<dbReference type="Gene3D" id="2.170.120.12">
    <property type="entry name" value="DNA-directed RNA polymerase, insert domain"/>
    <property type="match status" value="1"/>
</dbReference>
<dbReference type="InterPro" id="IPR022842">
    <property type="entry name" value="RNAP_Rpo3/Rpb3/RPAC1"/>
</dbReference>